<name>A0A8I0MW74_9GAMM</name>
<comment type="caution">
    <text evidence="1">The sequence shown here is derived from an EMBL/GenBank/DDBJ whole genome shotgun (WGS) entry which is preliminary data.</text>
</comment>
<evidence type="ECO:0000313" key="1">
    <source>
        <dbReference type="EMBL" id="MBE0346628.1"/>
    </source>
</evidence>
<reference evidence="1 2" key="1">
    <citation type="submission" date="2015-06" db="EMBL/GenBank/DDBJ databases">
        <title>Genome sequence of Pseudoalteromonas peptidolytica.</title>
        <authorList>
            <person name="Xie B.-B."/>
            <person name="Rong J.-C."/>
            <person name="Qin Q.-L."/>
            <person name="Zhang Y.-Z."/>
        </authorList>
    </citation>
    <scope>NUCLEOTIDE SEQUENCE [LARGE SCALE GENOMIC DNA]</scope>
    <source>
        <strain evidence="1 2">F12-50-A1</strain>
    </source>
</reference>
<dbReference type="Proteomes" id="UP000660708">
    <property type="component" value="Unassembled WGS sequence"/>
</dbReference>
<organism evidence="1 2">
    <name type="scientific">Pseudoalteromonas peptidolytica F12-50-A1</name>
    <dbReference type="NCBI Taxonomy" id="1315280"/>
    <lineage>
        <taxon>Bacteria</taxon>
        <taxon>Pseudomonadati</taxon>
        <taxon>Pseudomonadota</taxon>
        <taxon>Gammaproteobacteria</taxon>
        <taxon>Alteromonadales</taxon>
        <taxon>Pseudoalteromonadaceae</taxon>
        <taxon>Pseudoalteromonas</taxon>
    </lineage>
</organism>
<protein>
    <submittedName>
        <fullName evidence="1">Uncharacterized protein</fullName>
    </submittedName>
</protein>
<sequence>MSYLVVLNKTFLTRLASDLHFQIEQVLSLIGIILSIQPSLF</sequence>
<proteinExistence type="predicted"/>
<dbReference type="AlphaFoldDB" id="A0A8I0MW74"/>
<gene>
    <name evidence="1" type="ORF">PPEP_a3900</name>
</gene>
<keyword evidence="2" id="KW-1185">Reference proteome</keyword>
<accession>A0A8I0MW74</accession>
<dbReference type="EMBL" id="AQHF01000022">
    <property type="protein sequence ID" value="MBE0346628.1"/>
    <property type="molecule type" value="Genomic_DNA"/>
</dbReference>
<evidence type="ECO:0000313" key="2">
    <source>
        <dbReference type="Proteomes" id="UP000660708"/>
    </source>
</evidence>